<dbReference type="Proteomes" id="UP000078240">
    <property type="component" value="Unassembled WGS sequence"/>
</dbReference>
<reference evidence="2 3" key="1">
    <citation type="submission" date="2016-01" db="EMBL/GenBank/DDBJ databases">
        <title>Biosynthesis of antibiotic leucinostatins and their inhibition on Phytophthora in bio-control Purpureocillium lilacinum.</title>
        <authorList>
            <person name="Wang G."/>
            <person name="Liu Z."/>
            <person name="Lin R."/>
            <person name="Li E."/>
            <person name="Mao Z."/>
            <person name="Ling J."/>
            <person name="Yin W."/>
            <person name="Xie B."/>
        </authorList>
    </citation>
    <scope>NUCLEOTIDE SEQUENCE [LARGE SCALE GENOMIC DNA]</scope>
    <source>
        <strain evidence="2">PLBJ-1</strain>
    </source>
</reference>
<gene>
    <name evidence="2" type="ORF">VFPBJ_08538</name>
</gene>
<protein>
    <submittedName>
        <fullName evidence="2">Uncharacterized protein</fullName>
    </submittedName>
</protein>
<evidence type="ECO:0000313" key="3">
    <source>
        <dbReference type="Proteomes" id="UP000078240"/>
    </source>
</evidence>
<sequence length="143" mass="14845">MLPNGRAGGRGDRSAGAARTRFADVGELASAGSERHVDGQRQLGGSIPGAQSADGGSGRAFGRRPRASCAVSRVCSEPAQHEPVQAADKETRTQDVASRWLAEKAGPNTLAPHTSKPSSTPRTRRVAMGRVLNIVSPPNGKPN</sequence>
<name>A0A179GF81_PURLI</name>
<evidence type="ECO:0000256" key="1">
    <source>
        <dbReference type="SAM" id="MobiDB-lite"/>
    </source>
</evidence>
<dbReference type="AlphaFoldDB" id="A0A179GF81"/>
<evidence type="ECO:0000313" key="2">
    <source>
        <dbReference type="EMBL" id="OAQ76178.1"/>
    </source>
</evidence>
<dbReference type="EMBL" id="LSBH01000007">
    <property type="protein sequence ID" value="OAQ76178.1"/>
    <property type="molecule type" value="Genomic_DNA"/>
</dbReference>
<feature type="compositionally biased region" description="Polar residues" evidence="1">
    <location>
        <begin position="111"/>
        <end position="121"/>
    </location>
</feature>
<accession>A0A179GF81</accession>
<feature type="region of interest" description="Disordered" evidence="1">
    <location>
        <begin position="1"/>
        <end position="143"/>
    </location>
</feature>
<comment type="caution">
    <text evidence="2">The sequence shown here is derived from an EMBL/GenBank/DDBJ whole genome shotgun (WGS) entry which is preliminary data.</text>
</comment>
<proteinExistence type="predicted"/>
<organism evidence="2 3">
    <name type="scientific">Purpureocillium lilacinum</name>
    <name type="common">Paecilomyces lilacinus</name>
    <dbReference type="NCBI Taxonomy" id="33203"/>
    <lineage>
        <taxon>Eukaryota</taxon>
        <taxon>Fungi</taxon>
        <taxon>Dikarya</taxon>
        <taxon>Ascomycota</taxon>
        <taxon>Pezizomycotina</taxon>
        <taxon>Sordariomycetes</taxon>
        <taxon>Hypocreomycetidae</taxon>
        <taxon>Hypocreales</taxon>
        <taxon>Ophiocordycipitaceae</taxon>
        <taxon>Purpureocillium</taxon>
    </lineage>
</organism>